<sequence length="379" mass="41453">MQIESIDFAGSMLYGAVLGATGIFFGSVTAVFAQLSESSRGTIGYSFSLLGISYLIRAVGDSGNETISWFSPLGWVLGAQVYVNNYWWPIALTLAIGLIIATLALYLNAIRDLGAGFIPTKAGRSEASRFLSSPIGLAFRLQRTALYSWTVGMFVLGLSYGSVMGDLESFFADNEVLAEVLQPVEGFTLIEQFIPMLMSVIAMLSTIPVLMVLLKVRGEEKKGRLDHLLSNAVSRNRIVGGYVVLAIITSVVMLFMGVAGLWIAASAVVDDNFGFAMLLKAAFVYLPAIGVMIGIGVFLIGYFPKWTNLVWYYLIYSFFIVYMGELLQFQDWFGKLSPFGHIPSVPVEEISVVTLSIVIIVGIVLGVMGMKQFRHRDIQ</sequence>
<protein>
    <submittedName>
        <fullName evidence="2">ABC transporter permease</fullName>
    </submittedName>
</protein>
<feature type="transmembrane region" description="Helical" evidence="1">
    <location>
        <begin position="310"/>
        <end position="330"/>
    </location>
</feature>
<dbReference type="Proteomes" id="UP001303902">
    <property type="component" value="Chromosome"/>
</dbReference>
<evidence type="ECO:0000256" key="1">
    <source>
        <dbReference type="SAM" id="Phobius"/>
    </source>
</evidence>
<feature type="transmembrane region" description="Helical" evidence="1">
    <location>
        <begin position="12"/>
        <end position="35"/>
    </location>
</feature>
<organism evidence="2 3">
    <name type="scientific">Sporosarcina oncorhynchi</name>
    <dbReference type="NCBI Taxonomy" id="3056444"/>
    <lineage>
        <taxon>Bacteria</taxon>
        <taxon>Bacillati</taxon>
        <taxon>Bacillota</taxon>
        <taxon>Bacilli</taxon>
        <taxon>Bacillales</taxon>
        <taxon>Caryophanaceae</taxon>
        <taxon>Sporosarcina</taxon>
    </lineage>
</organism>
<accession>A0ABZ0L2N3</accession>
<gene>
    <name evidence="2" type="ORF">QWT69_10525</name>
</gene>
<name>A0ABZ0L2N3_9BACL</name>
<feature type="transmembrane region" description="Helical" evidence="1">
    <location>
        <begin position="86"/>
        <end position="107"/>
    </location>
</feature>
<reference evidence="2 3" key="1">
    <citation type="submission" date="2023-06" db="EMBL/GenBank/DDBJ databases">
        <title>Sporosarcina sp. nov., isolated from Korean tranditional fermented seafood 'Jeotgal'.</title>
        <authorList>
            <person name="Yang A.I."/>
            <person name="Shin N.-R."/>
        </authorList>
    </citation>
    <scope>NUCLEOTIDE SEQUENCE [LARGE SCALE GENOMIC DNA]</scope>
    <source>
        <strain evidence="2 3">T2O-4</strain>
    </source>
</reference>
<feature type="transmembrane region" description="Helical" evidence="1">
    <location>
        <begin position="283"/>
        <end position="303"/>
    </location>
</feature>
<proteinExistence type="predicted"/>
<dbReference type="EMBL" id="CP129118">
    <property type="protein sequence ID" value="WOV86373.1"/>
    <property type="molecule type" value="Genomic_DNA"/>
</dbReference>
<feature type="transmembrane region" description="Helical" evidence="1">
    <location>
        <begin position="350"/>
        <end position="370"/>
    </location>
</feature>
<evidence type="ECO:0000313" key="3">
    <source>
        <dbReference type="Proteomes" id="UP001303902"/>
    </source>
</evidence>
<keyword evidence="3" id="KW-1185">Reference proteome</keyword>
<keyword evidence="1" id="KW-0472">Membrane</keyword>
<feature type="transmembrane region" description="Helical" evidence="1">
    <location>
        <begin position="193"/>
        <end position="214"/>
    </location>
</feature>
<keyword evidence="1" id="KW-0812">Transmembrane</keyword>
<keyword evidence="1" id="KW-1133">Transmembrane helix</keyword>
<evidence type="ECO:0000313" key="2">
    <source>
        <dbReference type="EMBL" id="WOV86373.1"/>
    </source>
</evidence>
<feature type="transmembrane region" description="Helical" evidence="1">
    <location>
        <begin position="145"/>
        <end position="163"/>
    </location>
</feature>
<feature type="transmembrane region" description="Helical" evidence="1">
    <location>
        <begin position="239"/>
        <end position="263"/>
    </location>
</feature>
<dbReference type="RefSeq" id="WP_317965491.1">
    <property type="nucleotide sequence ID" value="NZ_CP129118.1"/>
</dbReference>